<dbReference type="PANTHER" id="PTHR43775:SF29">
    <property type="entry name" value="ASPERFURANONE POLYKETIDE SYNTHASE AFOG-RELATED"/>
    <property type="match status" value="1"/>
</dbReference>
<dbReference type="InterPro" id="IPR001227">
    <property type="entry name" value="Ac_transferase_dom_sf"/>
</dbReference>
<dbReference type="Gene3D" id="3.40.50.720">
    <property type="entry name" value="NAD(P)-binding Rossmann-like Domain"/>
    <property type="match status" value="2"/>
</dbReference>
<dbReference type="Gene3D" id="1.10.1200.10">
    <property type="entry name" value="ACP-like"/>
    <property type="match status" value="1"/>
</dbReference>
<dbReference type="PROSITE" id="PS52004">
    <property type="entry name" value="KS3_2"/>
    <property type="match status" value="1"/>
</dbReference>
<dbReference type="GO" id="GO:0006633">
    <property type="term" value="P:fatty acid biosynthetic process"/>
    <property type="evidence" value="ECO:0007669"/>
    <property type="project" value="InterPro"/>
</dbReference>
<dbReference type="InterPro" id="IPR014031">
    <property type="entry name" value="Ketoacyl_synth_C"/>
</dbReference>
<dbReference type="PROSITE" id="PS52019">
    <property type="entry name" value="PKS_MFAS_DH"/>
    <property type="match status" value="1"/>
</dbReference>
<dbReference type="Pfam" id="PF00698">
    <property type="entry name" value="Acyl_transf_1"/>
    <property type="match status" value="1"/>
</dbReference>
<dbReference type="Pfam" id="PF16197">
    <property type="entry name" value="KAsynt_C_assoc"/>
    <property type="match status" value="1"/>
</dbReference>
<dbReference type="InterPro" id="IPR049551">
    <property type="entry name" value="PKS_DH_C"/>
</dbReference>
<dbReference type="Pfam" id="PF00109">
    <property type="entry name" value="ketoacyl-synt"/>
    <property type="match status" value="1"/>
</dbReference>
<name>A0A8H4L831_9HYPO</name>
<evidence type="ECO:0000259" key="10">
    <source>
        <dbReference type="PROSITE" id="PS50075"/>
    </source>
</evidence>
<dbReference type="GO" id="GO:0004312">
    <property type="term" value="F:fatty acid synthase activity"/>
    <property type="evidence" value="ECO:0007669"/>
    <property type="project" value="TreeGrafter"/>
</dbReference>
<dbReference type="InterPro" id="IPR011032">
    <property type="entry name" value="GroES-like_sf"/>
</dbReference>
<dbReference type="InterPro" id="IPR029063">
    <property type="entry name" value="SAM-dependent_MTases_sf"/>
</dbReference>
<dbReference type="PROSITE" id="PS50075">
    <property type="entry name" value="CARRIER"/>
    <property type="match status" value="1"/>
</dbReference>
<keyword evidence="4" id="KW-0808">Transferase</keyword>
<dbReference type="CDD" id="cd00833">
    <property type="entry name" value="PKS"/>
    <property type="match status" value="1"/>
</dbReference>
<dbReference type="SMART" id="SM00823">
    <property type="entry name" value="PKS_PP"/>
    <property type="match status" value="1"/>
</dbReference>
<dbReference type="InterPro" id="IPR013149">
    <property type="entry name" value="ADH-like_C"/>
</dbReference>
<dbReference type="InterPro" id="IPR013154">
    <property type="entry name" value="ADH-like_N"/>
</dbReference>
<dbReference type="Pfam" id="PF14765">
    <property type="entry name" value="PS-DH"/>
    <property type="match status" value="1"/>
</dbReference>
<evidence type="ECO:0000259" key="12">
    <source>
        <dbReference type="PROSITE" id="PS52019"/>
    </source>
</evidence>
<evidence type="ECO:0000259" key="11">
    <source>
        <dbReference type="PROSITE" id="PS52004"/>
    </source>
</evidence>
<keyword evidence="5" id="KW-0521">NADP</keyword>
<dbReference type="SUPFAM" id="SSF55048">
    <property type="entry name" value="Probable ACP-binding domain of malonyl-CoA ACP transacylase"/>
    <property type="match status" value="1"/>
</dbReference>
<dbReference type="Pfam" id="PF08659">
    <property type="entry name" value="KR"/>
    <property type="match status" value="1"/>
</dbReference>
<evidence type="ECO:0000313" key="13">
    <source>
        <dbReference type="EMBL" id="KAF4463332.1"/>
    </source>
</evidence>
<evidence type="ECO:0000256" key="4">
    <source>
        <dbReference type="ARBA" id="ARBA00022679"/>
    </source>
</evidence>
<dbReference type="SMART" id="SM00827">
    <property type="entry name" value="PKS_AT"/>
    <property type="match status" value="1"/>
</dbReference>
<dbReference type="InterPro" id="IPR016035">
    <property type="entry name" value="Acyl_Trfase/lysoPLipase"/>
</dbReference>
<feature type="domain" description="PKS/mFAS DH" evidence="12">
    <location>
        <begin position="756"/>
        <end position="1087"/>
    </location>
</feature>
<evidence type="ECO:0000256" key="6">
    <source>
        <dbReference type="ARBA" id="ARBA00023002"/>
    </source>
</evidence>
<dbReference type="Gene3D" id="3.40.47.10">
    <property type="match status" value="1"/>
</dbReference>
<dbReference type="InterPro" id="IPR018201">
    <property type="entry name" value="Ketoacyl_synth_AS"/>
</dbReference>
<keyword evidence="2" id="KW-0596">Phosphopantetheine</keyword>
<evidence type="ECO:0000256" key="7">
    <source>
        <dbReference type="ARBA" id="ARBA00023268"/>
    </source>
</evidence>
<dbReference type="CDD" id="cd05195">
    <property type="entry name" value="enoyl_red"/>
    <property type="match status" value="1"/>
</dbReference>
<gene>
    <name evidence="13" type="ORF">FALBO_9846</name>
</gene>
<dbReference type="InterPro" id="IPR020841">
    <property type="entry name" value="PKS_Beta-ketoAc_synthase_dom"/>
</dbReference>
<dbReference type="SUPFAM" id="SSF53901">
    <property type="entry name" value="Thiolase-like"/>
    <property type="match status" value="2"/>
</dbReference>
<feature type="region of interest" description="C-terminal hotdog fold" evidence="9">
    <location>
        <begin position="924"/>
        <end position="1087"/>
    </location>
</feature>
<dbReference type="InterPro" id="IPR049900">
    <property type="entry name" value="PKS_mFAS_DH"/>
</dbReference>
<dbReference type="InterPro" id="IPR014030">
    <property type="entry name" value="Ketoacyl_synth_N"/>
</dbReference>
<dbReference type="Gene3D" id="3.30.70.3290">
    <property type="match status" value="1"/>
</dbReference>
<dbReference type="GO" id="GO:0016491">
    <property type="term" value="F:oxidoreductase activity"/>
    <property type="evidence" value="ECO:0007669"/>
    <property type="project" value="UniProtKB-KW"/>
</dbReference>
<evidence type="ECO:0000256" key="5">
    <source>
        <dbReference type="ARBA" id="ARBA00022857"/>
    </source>
</evidence>
<dbReference type="SMART" id="SM00822">
    <property type="entry name" value="PKS_KR"/>
    <property type="match status" value="1"/>
</dbReference>
<dbReference type="Gene3D" id="3.40.366.10">
    <property type="entry name" value="Malonyl-Coenzyme A Acyl Carrier Protein, domain 2"/>
    <property type="match status" value="1"/>
</dbReference>
<dbReference type="InterPro" id="IPR020807">
    <property type="entry name" value="PKS_DH"/>
</dbReference>
<dbReference type="InterPro" id="IPR057326">
    <property type="entry name" value="KR_dom"/>
</dbReference>
<dbReference type="Pfam" id="PF00107">
    <property type="entry name" value="ADH_zinc_N"/>
    <property type="match status" value="1"/>
</dbReference>
<dbReference type="Pfam" id="PF08240">
    <property type="entry name" value="ADH_N"/>
    <property type="match status" value="1"/>
</dbReference>
<dbReference type="Gene3D" id="3.10.129.110">
    <property type="entry name" value="Polyketide synthase dehydratase"/>
    <property type="match status" value="1"/>
</dbReference>
<comment type="caution">
    <text evidence="13">The sequence shown here is derived from an EMBL/GenBank/DDBJ whole genome shotgun (WGS) entry which is preliminary data.</text>
</comment>
<dbReference type="SUPFAM" id="SSF53335">
    <property type="entry name" value="S-adenosyl-L-methionine-dependent methyltransferases"/>
    <property type="match status" value="1"/>
</dbReference>
<proteinExistence type="predicted"/>
<feature type="region of interest" description="N-terminal hotdog fold" evidence="9">
    <location>
        <begin position="756"/>
        <end position="899"/>
    </location>
</feature>
<dbReference type="InterPro" id="IPR013968">
    <property type="entry name" value="PKS_KR"/>
</dbReference>
<dbReference type="InterPro" id="IPR020843">
    <property type="entry name" value="ER"/>
</dbReference>
<feature type="domain" description="Ketosynthase family 3 (KS3)" evidence="11">
    <location>
        <begin position="1"/>
        <end position="293"/>
    </location>
</feature>
<dbReference type="PROSITE" id="PS00606">
    <property type="entry name" value="KS3_1"/>
    <property type="match status" value="1"/>
</dbReference>
<evidence type="ECO:0000256" key="9">
    <source>
        <dbReference type="PROSITE-ProRule" id="PRU01363"/>
    </source>
</evidence>
<dbReference type="GO" id="GO:0031177">
    <property type="term" value="F:phosphopantetheine binding"/>
    <property type="evidence" value="ECO:0007669"/>
    <property type="project" value="InterPro"/>
</dbReference>
<feature type="active site" description="Proton acceptor; for dehydratase activity" evidence="9">
    <location>
        <position position="789"/>
    </location>
</feature>
<dbReference type="Gene3D" id="3.40.50.150">
    <property type="entry name" value="Vaccinia Virus protein VP39"/>
    <property type="match status" value="1"/>
</dbReference>
<feature type="active site" description="Proton donor; for dehydratase activity" evidence="9">
    <location>
        <position position="992"/>
    </location>
</feature>
<dbReference type="InterPro" id="IPR042104">
    <property type="entry name" value="PKS_dehydratase_sf"/>
</dbReference>
<dbReference type="InterPro" id="IPR020806">
    <property type="entry name" value="PKS_PP-bd"/>
</dbReference>
<dbReference type="Pfam" id="PF00550">
    <property type="entry name" value="PP-binding"/>
    <property type="match status" value="1"/>
</dbReference>
<dbReference type="SMART" id="SM00825">
    <property type="entry name" value="PKS_KS"/>
    <property type="match status" value="1"/>
</dbReference>
<evidence type="ECO:0000256" key="1">
    <source>
        <dbReference type="ARBA" id="ARBA00005179"/>
    </source>
</evidence>
<dbReference type="GO" id="GO:1901336">
    <property type="term" value="P:lactone biosynthetic process"/>
    <property type="evidence" value="ECO:0007669"/>
    <property type="project" value="UniProtKB-ARBA"/>
</dbReference>
<dbReference type="GO" id="GO:0004315">
    <property type="term" value="F:3-oxoacyl-[acyl-carrier-protein] synthase activity"/>
    <property type="evidence" value="ECO:0007669"/>
    <property type="project" value="InterPro"/>
</dbReference>
<reference evidence="13 14" key="1">
    <citation type="submission" date="2020-01" db="EMBL/GenBank/DDBJ databases">
        <title>Identification and distribution of gene clusters putatively required for synthesis of sphingolipid metabolism inhibitors in phylogenetically diverse species of the filamentous fungus Fusarium.</title>
        <authorList>
            <person name="Kim H.-S."/>
            <person name="Busman M."/>
            <person name="Brown D.W."/>
            <person name="Divon H."/>
            <person name="Uhlig S."/>
            <person name="Proctor R.H."/>
        </authorList>
    </citation>
    <scope>NUCLEOTIDE SEQUENCE [LARGE SCALE GENOMIC DNA]</scope>
    <source>
        <strain evidence="13 14">NRRL 20459</strain>
    </source>
</reference>
<dbReference type="CDD" id="cd02440">
    <property type="entry name" value="AdoMet_MTases"/>
    <property type="match status" value="1"/>
</dbReference>
<dbReference type="InterPro" id="IPR036736">
    <property type="entry name" value="ACP-like_sf"/>
</dbReference>
<evidence type="ECO:0000256" key="8">
    <source>
        <dbReference type="ARBA" id="ARBA00023315"/>
    </source>
</evidence>
<keyword evidence="6" id="KW-0560">Oxidoreductase</keyword>
<dbReference type="SMART" id="SM00826">
    <property type="entry name" value="PKS_DH"/>
    <property type="match status" value="1"/>
</dbReference>
<keyword evidence="7" id="KW-0511">Multifunctional enzyme</keyword>
<dbReference type="SMART" id="SM00829">
    <property type="entry name" value="PKS_ER"/>
    <property type="match status" value="1"/>
</dbReference>
<dbReference type="InterPro" id="IPR016039">
    <property type="entry name" value="Thiolase-like"/>
</dbReference>
<dbReference type="Proteomes" id="UP000554235">
    <property type="component" value="Unassembled WGS sequence"/>
</dbReference>
<comment type="pathway">
    <text evidence="1">Secondary metabolite biosynthesis.</text>
</comment>
<evidence type="ECO:0000256" key="2">
    <source>
        <dbReference type="ARBA" id="ARBA00022450"/>
    </source>
</evidence>
<dbReference type="SUPFAM" id="SSF51735">
    <property type="entry name" value="NAD(P)-binding Rossmann-fold domains"/>
    <property type="match status" value="2"/>
</dbReference>
<feature type="domain" description="Carrier" evidence="10">
    <location>
        <begin position="2287"/>
        <end position="2364"/>
    </location>
</feature>
<dbReference type="SUPFAM" id="SSF52151">
    <property type="entry name" value="FabD/lysophospholipase-like"/>
    <property type="match status" value="1"/>
</dbReference>
<protein>
    <submittedName>
        <fullName evidence="13">Polyketide synthase</fullName>
    </submittedName>
</protein>
<dbReference type="InterPro" id="IPR014043">
    <property type="entry name" value="Acyl_transferase_dom"/>
</dbReference>
<dbReference type="InterPro" id="IPR013217">
    <property type="entry name" value="Methyltransf_12"/>
</dbReference>
<evidence type="ECO:0000256" key="3">
    <source>
        <dbReference type="ARBA" id="ARBA00022553"/>
    </source>
</evidence>
<dbReference type="Gene3D" id="3.90.180.10">
    <property type="entry name" value="Medium-chain alcohol dehydrogenases, catalytic domain"/>
    <property type="match status" value="1"/>
</dbReference>
<keyword evidence="14" id="KW-1185">Reference proteome</keyword>
<dbReference type="FunFam" id="3.40.50.720:FF:000209">
    <property type="entry name" value="Polyketide synthase Pks12"/>
    <property type="match status" value="1"/>
</dbReference>
<evidence type="ECO:0000313" key="14">
    <source>
        <dbReference type="Proteomes" id="UP000554235"/>
    </source>
</evidence>
<accession>A0A8H4L831</accession>
<dbReference type="GO" id="GO:0044550">
    <property type="term" value="P:secondary metabolite biosynthetic process"/>
    <property type="evidence" value="ECO:0007669"/>
    <property type="project" value="TreeGrafter"/>
</dbReference>
<dbReference type="InterPro" id="IPR009081">
    <property type="entry name" value="PP-bd_ACP"/>
</dbReference>
<dbReference type="Pfam" id="PF08242">
    <property type="entry name" value="Methyltransf_12"/>
    <property type="match status" value="1"/>
</dbReference>
<dbReference type="Pfam" id="PF02801">
    <property type="entry name" value="Ketoacyl-synt_C"/>
    <property type="match status" value="1"/>
</dbReference>
<dbReference type="EMBL" id="JAADYS010001380">
    <property type="protein sequence ID" value="KAF4463332.1"/>
    <property type="molecule type" value="Genomic_DNA"/>
</dbReference>
<keyword evidence="8" id="KW-0012">Acyltransferase</keyword>
<organism evidence="13 14">
    <name type="scientific">Fusarium albosuccineum</name>
    <dbReference type="NCBI Taxonomy" id="1237068"/>
    <lineage>
        <taxon>Eukaryota</taxon>
        <taxon>Fungi</taxon>
        <taxon>Dikarya</taxon>
        <taxon>Ascomycota</taxon>
        <taxon>Pezizomycotina</taxon>
        <taxon>Sordariomycetes</taxon>
        <taxon>Hypocreomycetidae</taxon>
        <taxon>Hypocreales</taxon>
        <taxon>Nectriaceae</taxon>
        <taxon>Fusarium</taxon>
        <taxon>Fusarium decemcellulare species complex</taxon>
    </lineage>
</organism>
<keyword evidence="3" id="KW-0597">Phosphoprotein</keyword>
<dbReference type="InterPro" id="IPR036291">
    <property type="entry name" value="NAD(P)-bd_dom_sf"/>
</dbReference>
<dbReference type="InterPro" id="IPR016036">
    <property type="entry name" value="Malonyl_transacylase_ACP-bd"/>
</dbReference>
<dbReference type="SUPFAM" id="SSF47336">
    <property type="entry name" value="ACP-like"/>
    <property type="match status" value="1"/>
</dbReference>
<sequence length="2366" mass="257609">MAEYGVLACQVYWVLFAWSKEVSNRLSYFFNLKGPSISLDSACSSSGYAVHMACQSLRTSECHTAFVGGSSLMVNHHTMSQLDTLGALSPDGKCFSYDIRANGFGRGEGASCLVLKRLNEAIEAGDSIHAVIRNSAVNHSGRTRGITMPSQVAQEELLWLVHQQAGLNPTETDVVEGHGTGTPVGDPIDAAAAANVIGRGREDKVYIGSVKSNFGHLHSASGLLSVIKAALMVRLATILPNADFQTMNPKIDASRLKVARHPVPWLSPDSKPRRVAVTNFGFGGSNATVLIEEYKTNKTSPATSQPGQMLYPLSAQSDSSLSNYQAQLASHLNNLSPASTGSSYMSDLRYTLGMRRTHFPRRMAVVAGCLDELVEQLASPSLSSTGSRVAAGQEPTLCFVFTGQGAQSAQMAAGLTRQYASFAKSMVDTEKHLREFGATWSLAEELAKSEGSRINEAEISQPACTAVQLALVELLRSWGVSPALVVGHSSGEIAAAYAAGLLSFKTALALAFFRGRSTAELLAHQDKSKGERGGMLAVGTDVNTANELLHHTANVGRAVIAAINSPNSVTLSGDVAVIDAIERIANAQGIFNRRLRVDLAYHSHHMEIVADSYLAAIETYCQKEHVVKSIGGDENQGLPFFSSVTGKVEGVEAISCAHYWVKNLVSPVRFSEAITLVASESKANVLVEVGPHAALKGPVGQILKSLDQEQRTSIKYFPSLVRGTDDAKAVLQLAGRLFTIGQGLDFSTVNGTRPKHNRVLIDLPSYEWDKKARFMHRSPVSVGKFHSGHTFTPLLGWKMASQVGDVLFPFTGFMSLAVDAFRCINSQVTSIVAREMHIVRGLHVKEEERIDICTKLRPVEMGTGHLSSSIWAFEVMTWSEETGWVTHVHGRIEAGTEGQHLGASKNPMWQDAERILQGVKAPELTEATALQGYETLDRSGVCYGPSFKNIVEMWRAPGMTVHRTRLGQIDATEGLSVPERGSSMTVNPPMLDSVLSSALLAVGDGLPEPRPAFVPTYVRKLQLSNTIPSEPGQLFTTVTHRKTLEEKSGRSDVSIVVWADGPRGSNDSLACIEMDLTYQRINDAGAESEQGHAQRGLPCGCYEALIPHVDLSNNKTLAGSLMDHSWTQKELLPRHGHNAVARHFLKLAIQAAADLDLSLPKHLEDFLGWARVQVRGTEDEPSASPGLLRAVANDDAFGELICAVGEVIPQILRGEVEPLEIMMKDGLLMKHYEDIRTMARGNQVLARYIATLGELNPDLRIIEVGAGTGAATIKVLQALSQKEQGEEGLENFSAYTYTDISPGFFDEARKRLARWPQVTYTKLDITKDPAEQGIDLGTYDVVIASNVLHATQDIEETVRNIGSLLKPGTGKLAIVEAMPEGCDAAFLPYTILPGWWLSKDSWRQPQDGPLMSQETWDQLLVELGFNGIEGAVKDWPRAEQCVVKTMWSIKLSEDMEEEEELDAAVGVTICVSTTGGYEQFSDEVLISLEHLRPKVIRSVPEPQLIQDKFCIFLDCGDTSFLADLKTEEDFTKLKEMVLDTRGLLWVSPDDDNPEFARIGGLVRTLRLEDSTKKLLRLDRIPRRDPKMAAALITKLVACLVKDSSSSPTDFLDQDFTWADGLVHVPRLRRLKETTRTFAIEKGLPVRQEQNLWKNSRPNNALFMTMDTPGVMDSVYFQRHDLIPANKPLGEDEIIVKVDACGINFRDVLALLNTIPWSLPGREGAGTVVAVGSNVSNVQPGESVLYMIAQGGLATHVRIPAVHACKLPSHLSPAEAASMAVAYVTALVCLDEVARVRPGESVLIHAASGAVGQACIRIAQHMGATVFATAGSEEKRNFVSKTFGVPLNHIYSSRERGFAAGILNVTGGRGVDVVINSLSGDLLQDTWSLITDFGRFVEIGKKYILANSHLSMRQFERNVSFFAVDLVPYLSQKPDRIQACLAKMVDLLESKVIQPIQPIHKVPVSDVVSGFRLLQSGQNIGKIVAIMGENDKVTVNMASPLRRESGAPLLRSDVTYLISGGTGGIGRSLVPWMLENGAANIVLLGRSAVTNPEIAKFARQHDSESKGVHVRAVACDVSSRDSLVAALESIKDLPPVKGVIHGSMYLRDSIFFNASFDDWKDINGPKIEAAWNLHHLLPDLDFFVALASGANVVGNIGQSIYCQTSSFLDAFAQWRSRNGMPTVSISLPVVDDVGYVIQQGMREQLVEKLGFYVSISQVHMLIKGAILGASSGLNRHSRSIAFVLQEPQEGNSHGLEERSRYLSVLRQKKSRKNMRLGNQGGANEQTSTGENNLLDVLAGKVSSITMMNREDVTPTRSLIEYGLDSLVSVELRNWTKRECGSDLALTQIVGAVNLQNLADLILARRKD</sequence>
<dbReference type="OrthoDB" id="329835at2759"/>
<dbReference type="PANTHER" id="PTHR43775">
    <property type="entry name" value="FATTY ACID SYNTHASE"/>
    <property type="match status" value="1"/>
</dbReference>
<dbReference type="SUPFAM" id="SSF50129">
    <property type="entry name" value="GroES-like"/>
    <property type="match status" value="1"/>
</dbReference>
<dbReference type="InterPro" id="IPR032821">
    <property type="entry name" value="PKS_assoc"/>
</dbReference>
<dbReference type="InterPro" id="IPR050091">
    <property type="entry name" value="PKS_NRPS_Biosynth_Enz"/>
</dbReference>